<dbReference type="EMBL" id="JASSZA010000018">
    <property type="protein sequence ID" value="KAK2089436.1"/>
    <property type="molecule type" value="Genomic_DNA"/>
</dbReference>
<evidence type="ECO:0000313" key="2">
    <source>
        <dbReference type="EMBL" id="KAK2089436.1"/>
    </source>
</evidence>
<organism evidence="2 3">
    <name type="scientific">Saguinus oedipus</name>
    <name type="common">Cotton-top tamarin</name>
    <name type="synonym">Oedipomidas oedipus</name>
    <dbReference type="NCBI Taxonomy" id="9490"/>
    <lineage>
        <taxon>Eukaryota</taxon>
        <taxon>Metazoa</taxon>
        <taxon>Chordata</taxon>
        <taxon>Craniata</taxon>
        <taxon>Vertebrata</taxon>
        <taxon>Euteleostomi</taxon>
        <taxon>Mammalia</taxon>
        <taxon>Eutheria</taxon>
        <taxon>Euarchontoglires</taxon>
        <taxon>Primates</taxon>
        <taxon>Haplorrhini</taxon>
        <taxon>Platyrrhini</taxon>
        <taxon>Cebidae</taxon>
        <taxon>Callitrichinae</taxon>
        <taxon>Saguinus</taxon>
    </lineage>
</organism>
<sequence length="224" mass="23803">MSRYTSSSGSRRRGSCGAELRLFFTPGEVDEQRREQEGAVAQVDCLSLFRFMEAASAPQGATTMAPRTRHPACAPAEAFASPALALRGREAAAQEPEEGPAPRRLPRSLPTPPRNPRHSPGYGASCRGRCPQPTPSCPQPTGGAEVTGLPGVTVRAPPPLTRTQTPLRKRLGTTGRGLRGPWEGCSVALHSQKKGPQLSLGARRLRPLIGRQGVTSRKQGLSTG</sequence>
<reference evidence="2 3" key="1">
    <citation type="submission" date="2023-05" db="EMBL/GenBank/DDBJ databases">
        <title>B98-5 Cell Line De Novo Hybrid Assembly: An Optical Mapping Approach.</title>
        <authorList>
            <person name="Kananen K."/>
            <person name="Auerbach J.A."/>
            <person name="Kautto E."/>
            <person name="Blachly J.S."/>
        </authorList>
    </citation>
    <scope>NUCLEOTIDE SEQUENCE [LARGE SCALE GENOMIC DNA]</scope>
    <source>
        <strain evidence="2">B95-8</strain>
        <tissue evidence="2">Cell line</tissue>
    </source>
</reference>
<name>A0ABQ9TXX6_SAGOE</name>
<keyword evidence="3" id="KW-1185">Reference proteome</keyword>
<dbReference type="Proteomes" id="UP001266305">
    <property type="component" value="Unassembled WGS sequence"/>
</dbReference>
<protein>
    <submittedName>
        <fullName evidence="2">Uncharacterized protein</fullName>
    </submittedName>
</protein>
<evidence type="ECO:0000256" key="1">
    <source>
        <dbReference type="SAM" id="MobiDB-lite"/>
    </source>
</evidence>
<accession>A0ABQ9TXX6</accession>
<feature type="region of interest" description="Disordered" evidence="1">
    <location>
        <begin position="88"/>
        <end position="180"/>
    </location>
</feature>
<comment type="caution">
    <text evidence="2">The sequence shown here is derived from an EMBL/GenBank/DDBJ whole genome shotgun (WGS) entry which is preliminary data.</text>
</comment>
<gene>
    <name evidence="2" type="ORF">P7K49_032102</name>
</gene>
<feature type="non-terminal residue" evidence="2">
    <location>
        <position position="224"/>
    </location>
</feature>
<proteinExistence type="predicted"/>
<evidence type="ECO:0000313" key="3">
    <source>
        <dbReference type="Proteomes" id="UP001266305"/>
    </source>
</evidence>